<feature type="transmembrane region" description="Helical" evidence="7">
    <location>
        <begin position="110"/>
        <end position="131"/>
    </location>
</feature>
<dbReference type="Pfam" id="PF00335">
    <property type="entry name" value="Tetraspanin"/>
    <property type="match status" value="1"/>
</dbReference>
<organism evidence="8 9">
    <name type="scientific">Acrobeloides nanus</name>
    <dbReference type="NCBI Taxonomy" id="290746"/>
    <lineage>
        <taxon>Eukaryota</taxon>
        <taxon>Metazoa</taxon>
        <taxon>Ecdysozoa</taxon>
        <taxon>Nematoda</taxon>
        <taxon>Chromadorea</taxon>
        <taxon>Rhabditida</taxon>
        <taxon>Tylenchina</taxon>
        <taxon>Cephalobomorpha</taxon>
        <taxon>Cephaloboidea</taxon>
        <taxon>Cephalobidae</taxon>
        <taxon>Acrobeloides</taxon>
    </lineage>
</organism>
<comment type="caution">
    <text evidence="7">Lacks conserved residue(s) required for the propagation of feature annotation.</text>
</comment>
<feature type="disulfide bond" evidence="6">
    <location>
        <begin position="170"/>
        <end position="207"/>
    </location>
</feature>
<comment type="subcellular location">
    <subcellularLocation>
        <location evidence="1 7">Membrane</location>
        <topology evidence="1 7">Multi-pass membrane protein</topology>
    </subcellularLocation>
</comment>
<evidence type="ECO:0000256" key="3">
    <source>
        <dbReference type="ARBA" id="ARBA00022692"/>
    </source>
</evidence>
<dbReference type="PANTHER" id="PTHR19282:SF502">
    <property type="entry name" value="TETRASPANIN-14"/>
    <property type="match status" value="1"/>
</dbReference>
<evidence type="ECO:0000256" key="5">
    <source>
        <dbReference type="ARBA" id="ARBA00023136"/>
    </source>
</evidence>
<dbReference type="InterPro" id="IPR018499">
    <property type="entry name" value="Tetraspanin/Peripherin"/>
</dbReference>
<name>A0A914E1W3_9BILA</name>
<evidence type="ECO:0000256" key="7">
    <source>
        <dbReference type="RuleBase" id="RU361218"/>
    </source>
</evidence>
<keyword evidence="6" id="KW-1015">Disulfide bond</keyword>
<keyword evidence="3 7" id="KW-0812">Transmembrane</keyword>
<feature type="transmembrane region" description="Helical" evidence="7">
    <location>
        <begin position="77"/>
        <end position="98"/>
    </location>
</feature>
<evidence type="ECO:0000313" key="9">
    <source>
        <dbReference type="WBParaSite" id="ACRNAN_scaffold5032.g12868.t1"/>
    </source>
</evidence>
<dbReference type="SUPFAM" id="SSF48652">
    <property type="entry name" value="Tetraspanin"/>
    <property type="match status" value="1"/>
</dbReference>
<evidence type="ECO:0000256" key="2">
    <source>
        <dbReference type="ARBA" id="ARBA00006840"/>
    </source>
</evidence>
<evidence type="ECO:0000256" key="6">
    <source>
        <dbReference type="PIRSR" id="PIRSR002419-1"/>
    </source>
</evidence>
<protein>
    <recommendedName>
        <fullName evidence="7">Tetraspanin</fullName>
    </recommendedName>
</protein>
<evidence type="ECO:0000256" key="1">
    <source>
        <dbReference type="ARBA" id="ARBA00004141"/>
    </source>
</evidence>
<dbReference type="AlphaFoldDB" id="A0A914E1W3"/>
<proteinExistence type="inferred from homology"/>
<reference evidence="9" key="1">
    <citation type="submission" date="2022-11" db="UniProtKB">
        <authorList>
            <consortium name="WormBaseParasite"/>
        </authorList>
    </citation>
    <scope>IDENTIFICATION</scope>
</reference>
<dbReference type="WBParaSite" id="ACRNAN_scaffold5032.g12868.t1">
    <property type="protein sequence ID" value="ACRNAN_scaffold5032.g12868.t1"/>
    <property type="gene ID" value="ACRNAN_scaffold5032.g12868"/>
</dbReference>
<keyword evidence="5 7" id="KW-0472">Membrane</keyword>
<dbReference type="PIRSF" id="PIRSF002419">
    <property type="entry name" value="Tetraspanin"/>
    <property type="match status" value="1"/>
</dbReference>
<keyword evidence="4 7" id="KW-1133">Transmembrane helix</keyword>
<comment type="similarity">
    <text evidence="2 7">Belongs to the tetraspanin (TM4SF) family.</text>
</comment>
<evidence type="ECO:0000256" key="4">
    <source>
        <dbReference type="ARBA" id="ARBA00022989"/>
    </source>
</evidence>
<keyword evidence="8" id="KW-1185">Reference proteome</keyword>
<dbReference type="Proteomes" id="UP000887540">
    <property type="component" value="Unplaced"/>
</dbReference>
<feature type="disulfide bond" evidence="6">
    <location>
        <begin position="171"/>
        <end position="191"/>
    </location>
</feature>
<accession>A0A914E1W3</accession>
<dbReference type="InterPro" id="IPR000301">
    <property type="entry name" value="Tetraspanin_animals"/>
</dbReference>
<dbReference type="PANTHER" id="PTHR19282">
    <property type="entry name" value="TETRASPANIN"/>
    <property type="match status" value="1"/>
</dbReference>
<evidence type="ECO:0000313" key="8">
    <source>
        <dbReference type="Proteomes" id="UP000887540"/>
    </source>
</evidence>
<feature type="transmembrane region" description="Helical" evidence="7">
    <location>
        <begin position="34"/>
        <end position="57"/>
    </location>
</feature>
<dbReference type="Gene3D" id="1.10.1450.10">
    <property type="entry name" value="Tetraspanin"/>
    <property type="match status" value="1"/>
</dbReference>
<dbReference type="PRINTS" id="PR00259">
    <property type="entry name" value="TMFOUR"/>
</dbReference>
<sequence>MPRFGYGRFESTSAFRFEKKKPKARQEICAPLKWACFLLNFVVFLVGVTFLALGIYLCIKDPRPITEWLDVVLNPSIMLMIIGLSICIISLCGLFGALRDNVFLLKTFALCVFFSYILLVIITFIMFILFYSDTADGISAHSILLYSIKKYHTNRNLADFIDYTQEQLECCGASSVSQGFRDWQLSEQFNCNTSNPYPEKCGVPYSCCRKSVVSEAAGSLNPLLQSMRSLECWQNAQSKRIQDIEADIYVRGCLYPLRTLFESHAVHLGAVVAGIILPV</sequence>
<dbReference type="GO" id="GO:0005886">
    <property type="term" value="C:plasma membrane"/>
    <property type="evidence" value="ECO:0007669"/>
    <property type="project" value="TreeGrafter"/>
</dbReference>
<dbReference type="InterPro" id="IPR008952">
    <property type="entry name" value="Tetraspanin_EC2_sf"/>
</dbReference>